<evidence type="ECO:0000256" key="1">
    <source>
        <dbReference type="SAM" id="MobiDB-lite"/>
    </source>
</evidence>
<reference evidence="2 3" key="1">
    <citation type="submission" date="2020-09" db="EMBL/GenBank/DDBJ databases">
        <title>De no assembly of potato wild relative species, Solanum commersonii.</title>
        <authorList>
            <person name="Cho K."/>
        </authorList>
    </citation>
    <scope>NUCLEOTIDE SEQUENCE [LARGE SCALE GENOMIC DNA]</scope>
    <source>
        <strain evidence="2">LZ3.2</strain>
        <tissue evidence="2">Leaf</tissue>
    </source>
</reference>
<dbReference type="Proteomes" id="UP000824120">
    <property type="component" value="Chromosome 8"/>
</dbReference>
<sequence length="170" mass="19030">MLKKIIETSRKSPRLVEGTSTDEVHAPTFNILTQTPSPKHVETSAKGGSSHFKDQNEKKNEAKKRVSPANQKEKKRKGRIVETPSDFDFDFVKVAQSSKSSTRRTTKKNELEIPISEKGKKVVRNENGAISESEVTSMVASKFGGPRIAKEHALDTSNYPTPRPKKRNLR</sequence>
<protein>
    <submittedName>
        <fullName evidence="2">Uncharacterized protein</fullName>
    </submittedName>
</protein>
<comment type="caution">
    <text evidence="2">The sequence shown here is derived from an EMBL/GenBank/DDBJ whole genome shotgun (WGS) entry which is preliminary data.</text>
</comment>
<gene>
    <name evidence="2" type="ORF">H5410_040086</name>
</gene>
<keyword evidence="3" id="KW-1185">Reference proteome</keyword>
<feature type="compositionally biased region" description="Basic and acidic residues" evidence="1">
    <location>
        <begin position="51"/>
        <end position="64"/>
    </location>
</feature>
<proteinExistence type="predicted"/>
<feature type="compositionally biased region" description="Basic and acidic residues" evidence="1">
    <location>
        <begin position="1"/>
        <end position="10"/>
    </location>
</feature>
<dbReference type="EMBL" id="JACXVP010000008">
    <property type="protein sequence ID" value="KAG5589572.1"/>
    <property type="molecule type" value="Genomic_DNA"/>
</dbReference>
<accession>A0A9J5XQC8</accession>
<evidence type="ECO:0000313" key="3">
    <source>
        <dbReference type="Proteomes" id="UP000824120"/>
    </source>
</evidence>
<dbReference type="AlphaFoldDB" id="A0A9J5XQC8"/>
<evidence type="ECO:0000313" key="2">
    <source>
        <dbReference type="EMBL" id="KAG5589572.1"/>
    </source>
</evidence>
<dbReference type="OrthoDB" id="1939479at2759"/>
<feature type="region of interest" description="Disordered" evidence="1">
    <location>
        <begin position="1"/>
        <end position="82"/>
    </location>
</feature>
<feature type="region of interest" description="Disordered" evidence="1">
    <location>
        <begin position="142"/>
        <end position="170"/>
    </location>
</feature>
<name>A0A9J5XQC8_SOLCO</name>
<organism evidence="2 3">
    <name type="scientific">Solanum commersonii</name>
    <name type="common">Commerson's wild potato</name>
    <name type="synonym">Commerson's nightshade</name>
    <dbReference type="NCBI Taxonomy" id="4109"/>
    <lineage>
        <taxon>Eukaryota</taxon>
        <taxon>Viridiplantae</taxon>
        <taxon>Streptophyta</taxon>
        <taxon>Embryophyta</taxon>
        <taxon>Tracheophyta</taxon>
        <taxon>Spermatophyta</taxon>
        <taxon>Magnoliopsida</taxon>
        <taxon>eudicotyledons</taxon>
        <taxon>Gunneridae</taxon>
        <taxon>Pentapetalae</taxon>
        <taxon>asterids</taxon>
        <taxon>lamiids</taxon>
        <taxon>Solanales</taxon>
        <taxon>Solanaceae</taxon>
        <taxon>Solanoideae</taxon>
        <taxon>Solaneae</taxon>
        <taxon>Solanum</taxon>
    </lineage>
</organism>